<dbReference type="NCBIfam" id="TIGR03355">
    <property type="entry name" value="VI_chp_2"/>
    <property type="match status" value="1"/>
</dbReference>
<dbReference type="PANTHER" id="PTHR35565">
    <property type="entry name" value="CYTOPLASMIC PROTEIN-RELATED"/>
    <property type="match status" value="1"/>
</dbReference>
<accession>A0A7V7U0D8</accession>
<comment type="caution">
    <text evidence="3">The sequence shown here is derived from an EMBL/GenBank/DDBJ whole genome shotgun (WGS) entry which is preliminary data.</text>
</comment>
<evidence type="ECO:0000313" key="3">
    <source>
        <dbReference type="EMBL" id="KAB0680241.1"/>
    </source>
</evidence>
<reference evidence="3 4" key="1">
    <citation type="submission" date="2019-09" db="EMBL/GenBank/DDBJ databases">
        <title>YIM 132180 draft genome.</title>
        <authorList>
            <person name="Zhang K."/>
        </authorList>
    </citation>
    <scope>NUCLEOTIDE SEQUENCE [LARGE SCALE GENOMIC DNA]</scope>
    <source>
        <strain evidence="3 4">YIM 132180</strain>
    </source>
</reference>
<organism evidence="3 4">
    <name type="scientific">Plantimonas leprariae</name>
    <dbReference type="NCBI Taxonomy" id="2615207"/>
    <lineage>
        <taxon>Bacteria</taxon>
        <taxon>Pseudomonadati</taxon>
        <taxon>Pseudomonadota</taxon>
        <taxon>Alphaproteobacteria</taxon>
        <taxon>Hyphomicrobiales</taxon>
        <taxon>Aurantimonadaceae</taxon>
        <taxon>Plantimonas</taxon>
    </lineage>
</organism>
<dbReference type="Proteomes" id="UP000432089">
    <property type="component" value="Unassembled WGS sequence"/>
</dbReference>
<dbReference type="AlphaFoldDB" id="A0A7V7U0D8"/>
<protein>
    <submittedName>
        <fullName evidence="3">Type VI secretion system contractile sheath large subunit</fullName>
    </submittedName>
</protein>
<name>A0A7V7U0D8_9HYPH</name>
<proteinExistence type="predicted"/>
<dbReference type="Pfam" id="PF18945">
    <property type="entry name" value="VipB_2"/>
    <property type="match status" value="1"/>
</dbReference>
<keyword evidence="4" id="KW-1185">Reference proteome</keyword>
<feature type="domain" description="TssC1 C-terminal" evidence="2">
    <location>
        <begin position="347"/>
        <end position="456"/>
    </location>
</feature>
<evidence type="ECO:0000259" key="2">
    <source>
        <dbReference type="Pfam" id="PF18945"/>
    </source>
</evidence>
<sequence length="470" mass="50598">MLESHATEGAAAETAAAARRAALLAKGDRLLAAIDRAVARQTSRILHHPDFQAMEARWRGLTLLLRAAGNAPDVKVRILDADWPELSRSMERSAEFDQSRLFDLVYNEEFGMAGGEPFGLLVGDYALSHRPGPRGEDPVGTLGAVASVAAAAFCPFVAGASPELLGLRDFADLDRLPDVSKALLDPALERWRRLRTREDTRFVGLVAPRILLRGPHAPATRRRVDGFGFSEDGAAADGLLWGNGAFGFAALAIGRFRESGWFADMRGAPQDEDGGGLVPALGPFDLGLESAGLAEQPAVEVRFTGAQEQAISEEGLIPAATTYLSSRVVFNSNPSLHRPQAYDSPHADQNARLAAMLQYVLCASRFAHYLKVILRDELGRLADAGSVRERIETWLAGYTLGNDDASPALRTRHPLRLAAVEVEELRGRPGAYSCQVRLQPHFQLDDVSTSFHLVAETLPAGAGATARAVA</sequence>
<feature type="domain" description="TssC1 N-terminal" evidence="1">
    <location>
        <begin position="28"/>
        <end position="337"/>
    </location>
</feature>
<dbReference type="EMBL" id="VZDO01000005">
    <property type="protein sequence ID" value="KAB0680241.1"/>
    <property type="molecule type" value="Genomic_DNA"/>
</dbReference>
<dbReference type="Pfam" id="PF05943">
    <property type="entry name" value="VipB"/>
    <property type="match status" value="1"/>
</dbReference>
<evidence type="ECO:0000259" key="1">
    <source>
        <dbReference type="Pfam" id="PF05943"/>
    </source>
</evidence>
<dbReference type="RefSeq" id="WP_150969314.1">
    <property type="nucleotide sequence ID" value="NZ_VZDO01000005.1"/>
</dbReference>
<dbReference type="InterPro" id="IPR044031">
    <property type="entry name" value="TssC1_N"/>
</dbReference>
<dbReference type="InterPro" id="IPR044032">
    <property type="entry name" value="TssC1_C"/>
</dbReference>
<dbReference type="PANTHER" id="PTHR35565:SF3">
    <property type="entry name" value="TYPE VI SECRETION SYSTEM SHEATH PROTEIN TSSC1"/>
    <property type="match status" value="1"/>
</dbReference>
<gene>
    <name evidence="3" type="primary">tssC</name>
    <name evidence="3" type="ORF">F6X38_08655</name>
</gene>
<dbReference type="InterPro" id="IPR010269">
    <property type="entry name" value="T6SS_TssC-like"/>
</dbReference>
<evidence type="ECO:0000313" key="4">
    <source>
        <dbReference type="Proteomes" id="UP000432089"/>
    </source>
</evidence>